<protein>
    <recommendedName>
        <fullName evidence="1">DUF6896 domain-containing protein</fullName>
    </recommendedName>
</protein>
<proteinExistence type="predicted"/>
<evidence type="ECO:0000259" key="1">
    <source>
        <dbReference type="Pfam" id="PF21837"/>
    </source>
</evidence>
<evidence type="ECO:0000313" key="2">
    <source>
        <dbReference type="EMBL" id="MDN5215973.1"/>
    </source>
</evidence>
<keyword evidence="3" id="KW-1185">Reference proteome</keyword>
<dbReference type="Proteomes" id="UP001172083">
    <property type="component" value="Unassembled WGS sequence"/>
</dbReference>
<evidence type="ECO:0000313" key="3">
    <source>
        <dbReference type="Proteomes" id="UP001172083"/>
    </source>
</evidence>
<comment type="caution">
    <text evidence="2">The sequence shown here is derived from an EMBL/GenBank/DDBJ whole genome shotgun (WGS) entry which is preliminary data.</text>
</comment>
<gene>
    <name evidence="2" type="ORF">QQ020_28100</name>
</gene>
<accession>A0ABT8LI89</accession>
<name>A0ABT8LI89_9BACT</name>
<feature type="domain" description="DUF6896" evidence="1">
    <location>
        <begin position="8"/>
        <end position="133"/>
    </location>
</feature>
<dbReference type="RefSeq" id="WP_346761308.1">
    <property type="nucleotide sequence ID" value="NZ_JAUJEB010000007.1"/>
</dbReference>
<dbReference type="InterPro" id="IPR054191">
    <property type="entry name" value="DUF6896"/>
</dbReference>
<sequence>MNSDEKLLIEIINEFEMIISIFENKIRSTYNFTVSPLLAYTRKIIPKTGSLKTDAGMMDYNFHGRGCEVRINAKKVDFDYFGKDFRYNGFGGWKLWDFAKSVGEKYKTILNREDFFKTIENLESKNILKRTNPPYATFKLVFPLGGIVPN</sequence>
<dbReference type="Pfam" id="PF21837">
    <property type="entry name" value="DUF6896"/>
    <property type="match status" value="1"/>
</dbReference>
<dbReference type="EMBL" id="JAUJEB010000007">
    <property type="protein sequence ID" value="MDN5215973.1"/>
    <property type="molecule type" value="Genomic_DNA"/>
</dbReference>
<reference evidence="2" key="1">
    <citation type="submission" date="2023-06" db="EMBL/GenBank/DDBJ databases">
        <title>Genomic of Agaribacillus aureum.</title>
        <authorList>
            <person name="Wang G."/>
        </authorList>
    </citation>
    <scope>NUCLEOTIDE SEQUENCE</scope>
    <source>
        <strain evidence="2">BMA12</strain>
    </source>
</reference>
<organism evidence="2 3">
    <name type="scientific">Agaribacillus aureus</name>
    <dbReference type="NCBI Taxonomy" id="3051825"/>
    <lineage>
        <taxon>Bacteria</taxon>
        <taxon>Pseudomonadati</taxon>
        <taxon>Bacteroidota</taxon>
        <taxon>Cytophagia</taxon>
        <taxon>Cytophagales</taxon>
        <taxon>Splendidivirgaceae</taxon>
        <taxon>Agaribacillus</taxon>
    </lineage>
</organism>